<evidence type="ECO:0000256" key="1">
    <source>
        <dbReference type="ARBA" id="ARBA00022481"/>
    </source>
</evidence>
<keyword evidence="2" id="KW-0472">Membrane</keyword>
<dbReference type="InterPro" id="IPR012902">
    <property type="entry name" value="N_methyl_site"/>
</dbReference>
<dbReference type="NCBIfam" id="TIGR02532">
    <property type="entry name" value="IV_pilin_GFxxxE"/>
    <property type="match status" value="1"/>
</dbReference>
<evidence type="ECO:0000313" key="3">
    <source>
        <dbReference type="EMBL" id="MCC9644421.1"/>
    </source>
</evidence>
<organism evidence="3 4">
    <name type="scientific">Rhodopirellula halodulae</name>
    <dbReference type="NCBI Taxonomy" id="2894198"/>
    <lineage>
        <taxon>Bacteria</taxon>
        <taxon>Pseudomonadati</taxon>
        <taxon>Planctomycetota</taxon>
        <taxon>Planctomycetia</taxon>
        <taxon>Pirellulales</taxon>
        <taxon>Pirellulaceae</taxon>
        <taxon>Rhodopirellula</taxon>
    </lineage>
</organism>
<name>A0ABS8NLN5_9BACT</name>
<dbReference type="PANTHER" id="PTHR30093">
    <property type="entry name" value="GENERAL SECRETION PATHWAY PROTEIN G"/>
    <property type="match status" value="1"/>
</dbReference>
<dbReference type="InterPro" id="IPR000983">
    <property type="entry name" value="Bac_GSPG_pilin"/>
</dbReference>
<dbReference type="Proteomes" id="UP001430306">
    <property type="component" value="Unassembled WGS sequence"/>
</dbReference>
<comment type="caution">
    <text evidence="3">The sequence shown here is derived from an EMBL/GenBank/DDBJ whole genome shotgun (WGS) entry which is preliminary data.</text>
</comment>
<proteinExistence type="predicted"/>
<dbReference type="PANTHER" id="PTHR30093:SF2">
    <property type="entry name" value="TYPE II SECRETION SYSTEM PROTEIN H"/>
    <property type="match status" value="1"/>
</dbReference>
<gene>
    <name evidence="3" type="ORF">LOC71_19285</name>
</gene>
<dbReference type="SUPFAM" id="SSF54523">
    <property type="entry name" value="Pili subunits"/>
    <property type="match status" value="1"/>
</dbReference>
<keyword evidence="2" id="KW-1133">Transmembrane helix</keyword>
<dbReference type="EMBL" id="JAJKFW010000053">
    <property type="protein sequence ID" value="MCC9644421.1"/>
    <property type="molecule type" value="Genomic_DNA"/>
</dbReference>
<dbReference type="RefSeq" id="WP_230276161.1">
    <property type="nucleotide sequence ID" value="NZ_JAJKFW010000053.1"/>
</dbReference>
<evidence type="ECO:0000313" key="4">
    <source>
        <dbReference type="Proteomes" id="UP001430306"/>
    </source>
</evidence>
<dbReference type="PRINTS" id="PR00813">
    <property type="entry name" value="BCTERIALGSPG"/>
</dbReference>
<protein>
    <submittedName>
        <fullName evidence="3">Prepilin-type N-terminal cleavage/methylation domain-containing protein</fullName>
    </submittedName>
</protein>
<accession>A0ABS8NLN5</accession>
<dbReference type="Pfam" id="PF07963">
    <property type="entry name" value="N_methyl"/>
    <property type="match status" value="1"/>
</dbReference>
<dbReference type="Gene3D" id="3.30.700.10">
    <property type="entry name" value="Glycoprotein, Type 4 Pilin"/>
    <property type="match status" value="1"/>
</dbReference>
<keyword evidence="2" id="KW-0812">Transmembrane</keyword>
<sequence>MNARSNPPLPSRLAPTSRSAFTLVEMLVVIGIIGILAGILIPAIGGAVGTARDTAIRMELDVIDQALEAYKLKYGDYPPDFYRWTEVERHFRKAFPDINDTELRILAQFTHVNDSLDRCGGSGVSDPRTSGAFAHYPHAIDRAEALMFCLGGYSSDKKRPLTGQGGPLVLVASASYPLSASDSDYQLFQYNSDRDNAFFDFNSSRNSIEVVDGSGTFNPLGLSAPYAYSDDESSPNSMGFAQLFDPFPVAYPGVSELPVAYFSSDNYQYAWGSSAQGGLSWQAAGQPHLLNVYAPPGDREDVGIAQVHVSERQDTTPKSTMGGLTVVAAGAYEFIEPKRFQLVSAGRDNNYGGFYVPPGSSGYVIASPMFPSGRFFSPFGLPTAISGSPANVSDIDKYQDGFAYEKSVGSSPYTSQPMLGNITNFSTSTLESDLP</sequence>
<reference evidence="3" key="1">
    <citation type="submission" date="2021-11" db="EMBL/GenBank/DDBJ databases">
        <title>Genome sequence.</title>
        <authorList>
            <person name="Sun Q."/>
        </authorList>
    </citation>
    <scope>NUCLEOTIDE SEQUENCE</scope>
    <source>
        <strain evidence="3">JC740</strain>
    </source>
</reference>
<feature type="transmembrane region" description="Helical" evidence="2">
    <location>
        <begin position="20"/>
        <end position="48"/>
    </location>
</feature>
<keyword evidence="1" id="KW-0488">Methylation</keyword>
<evidence type="ECO:0000256" key="2">
    <source>
        <dbReference type="SAM" id="Phobius"/>
    </source>
</evidence>
<dbReference type="InterPro" id="IPR045584">
    <property type="entry name" value="Pilin-like"/>
</dbReference>
<keyword evidence="4" id="KW-1185">Reference proteome</keyword>